<dbReference type="RefSeq" id="WP_107890202.1">
    <property type="nucleotide sequence ID" value="NZ_CP028519.1"/>
</dbReference>
<gene>
    <name evidence="1" type="ORF">DAI18_18565</name>
</gene>
<dbReference type="InterPro" id="IPR021295">
    <property type="entry name" value="DUF2867"/>
</dbReference>
<accession>A0A2S0PES8</accession>
<name>A0A2S0PES8_9NEIS</name>
<evidence type="ECO:0000313" key="2">
    <source>
        <dbReference type="Proteomes" id="UP000244173"/>
    </source>
</evidence>
<dbReference type="KEGG" id="maer:DAI18_18565"/>
<organism evidence="1 2">
    <name type="scientific">Microvirgula aerodenitrificans</name>
    <dbReference type="NCBI Taxonomy" id="57480"/>
    <lineage>
        <taxon>Bacteria</taxon>
        <taxon>Pseudomonadati</taxon>
        <taxon>Pseudomonadota</taxon>
        <taxon>Betaproteobacteria</taxon>
        <taxon>Neisseriales</taxon>
        <taxon>Aquaspirillaceae</taxon>
        <taxon>Microvirgula</taxon>
    </lineage>
</organism>
<evidence type="ECO:0000313" key="1">
    <source>
        <dbReference type="EMBL" id="AVY95823.1"/>
    </source>
</evidence>
<dbReference type="Proteomes" id="UP000244173">
    <property type="component" value="Chromosome"/>
</dbReference>
<reference evidence="1 2" key="1">
    <citation type="submission" date="2018-04" db="EMBL/GenBank/DDBJ databases">
        <title>Denitrifier Microvirgula.</title>
        <authorList>
            <person name="Anderson E."/>
            <person name="Jang J."/>
            <person name="Ishii S."/>
        </authorList>
    </citation>
    <scope>NUCLEOTIDE SEQUENCE [LARGE SCALE GENOMIC DNA]</scope>
    <source>
        <strain evidence="1 2">BE2.4</strain>
    </source>
</reference>
<dbReference type="EMBL" id="CP028519">
    <property type="protein sequence ID" value="AVY95823.1"/>
    <property type="molecule type" value="Genomic_DNA"/>
</dbReference>
<sequence>MLDHIPPTSLLHHDLPAGAYQDCCIEALPATVNIEQALLAFFGSSPAWLLALMALRNRLVTPLGLKTARAAPGPVPTPFRVGQRIGIFRILALDEQEVVLGENDSHLDFRTSLQLLHGPAGPQLAMSSWVKTHNAVGVCYFALVRPFHRLIVPIMARATVRRLSGIAG</sequence>
<dbReference type="AlphaFoldDB" id="A0A2S0PES8"/>
<dbReference type="Pfam" id="PF11066">
    <property type="entry name" value="DUF2867"/>
    <property type="match status" value="1"/>
</dbReference>
<dbReference type="OrthoDB" id="7058586at2"/>
<proteinExistence type="predicted"/>
<keyword evidence="2" id="KW-1185">Reference proteome</keyword>
<protein>
    <submittedName>
        <fullName evidence="1">DUF2867 domain-containing protein</fullName>
    </submittedName>
</protein>
<dbReference type="STRING" id="1122240.GCA_000620105_02816"/>